<dbReference type="AlphaFoldDB" id="A0A1H3FPQ9"/>
<organism evidence="1 2">
    <name type="scientific">Acetomicrobium thermoterrenum DSM 13490</name>
    <dbReference type="NCBI Taxonomy" id="1120987"/>
    <lineage>
        <taxon>Bacteria</taxon>
        <taxon>Thermotogati</taxon>
        <taxon>Synergistota</taxon>
        <taxon>Synergistia</taxon>
        <taxon>Synergistales</taxon>
        <taxon>Acetomicrobiaceae</taxon>
        <taxon>Acetomicrobium</taxon>
    </lineage>
</organism>
<dbReference type="PANTHER" id="PTHR30441">
    <property type="entry name" value="DUF748 DOMAIN-CONTAINING PROTEIN"/>
    <property type="match status" value="1"/>
</dbReference>
<proteinExistence type="predicted"/>
<keyword evidence="2" id="KW-1185">Reference proteome</keyword>
<accession>A0A1H3FPQ9</accession>
<reference evidence="2" key="1">
    <citation type="submission" date="2016-10" db="EMBL/GenBank/DDBJ databases">
        <authorList>
            <person name="Varghese N."/>
            <person name="Submissions S."/>
        </authorList>
    </citation>
    <scope>NUCLEOTIDE SEQUENCE [LARGE SCALE GENOMIC DNA]</scope>
    <source>
        <strain evidence="2">DSM 13490</strain>
    </source>
</reference>
<dbReference type="GO" id="GO:0005886">
    <property type="term" value="C:plasma membrane"/>
    <property type="evidence" value="ECO:0007669"/>
    <property type="project" value="TreeGrafter"/>
</dbReference>
<dbReference type="GO" id="GO:0090313">
    <property type="term" value="P:regulation of protein targeting to membrane"/>
    <property type="evidence" value="ECO:0007669"/>
    <property type="project" value="TreeGrafter"/>
</dbReference>
<evidence type="ECO:0000313" key="1">
    <source>
        <dbReference type="EMBL" id="SDX93053.1"/>
    </source>
</evidence>
<dbReference type="InterPro" id="IPR052894">
    <property type="entry name" value="AsmA-related"/>
</dbReference>
<protein>
    <submittedName>
        <fullName evidence="1">Translocation and assembly module TamB</fullName>
    </submittedName>
</protein>
<dbReference type="PANTHER" id="PTHR30441:SF4">
    <property type="entry name" value="PROTEIN ASMA"/>
    <property type="match status" value="1"/>
</dbReference>
<dbReference type="Proteomes" id="UP000199266">
    <property type="component" value="Unassembled WGS sequence"/>
</dbReference>
<name>A0A1H3FPQ9_9BACT</name>
<dbReference type="RefSeq" id="WP_091461325.1">
    <property type="nucleotide sequence ID" value="NZ_FNPD01000006.1"/>
</dbReference>
<dbReference type="EMBL" id="FNPD01000006">
    <property type="protein sequence ID" value="SDX93053.1"/>
    <property type="molecule type" value="Genomic_DNA"/>
</dbReference>
<sequence length="1204" mass="130973">MSKKFLTKRTLKTIAFLFCLFLLSLVLVASVVLKRGGDFGSAFVVEEIEKALKNAAGLDLRFVSFSGNPITGYVGSGVEIILDGNELLLAKSIEIKPSVKSLIKGKPAVKSIEINSIDISKDEASRLATVISAIKETNASPPPPIEEIVLKDVEISGKRNYSISQARFKPHDDSIDVDFRGEINSLKISGKFRALRADEKVILEDCHVKVNDTNLKLEGTLAPRINLTGEVEELGAGEIVALFPKFKAAQPRGFLSGTMAISYDDSGSFAVEGRFYVPSGEIVDIPLNSASFTMIYKEGKLNFELLENRSFETEVTGNIEVAFNPLILKLDLFSDKASTEMWQGRFPWLSSFGGTADDVRLHLEGHPKKLSGRIHFTSDEFTATWLTLKDAEIAADISGKEVSFKGRGYWQGIPIAVEGSALHNGSLMLDALVSTEGLEIGKLGRLFNSLSDVNLEGQCDITVKVQGKPDELALEGVAKSNQLKAGFADLRDLKMEFTLKKDGLKISSLQAKLYDGKVTGQGTVSDLFSPSPNIDLSGIARDIELGGIFDSINPKIKGKTEVKWSISKEKEGAIFSVEADAPALVFGDLLKLQDLHAEATSFEGGLNLKGRALCNGGKVEFLGKIKDERGELFTDISGTISDLRLEPKTWPIHGMLRGNFKAEERSGDLNFYAEMYGQDITVKDIPLRDLKLAVGGKNSSMEVQSLSFGLCNGIVSLGGIIEGNSLHLTGDFNAVDLSGLPFPSLWFVRGITGGKLVIEGELTSPQIEIDGVIKEAAINGLTFETVKFKAKSDTVNLALDVTEASGENWTIKGKAKGNIKPDPSFEFDVGGDNVPIDMFSQLLSPNLKGKLKGRAKMSFAGEYDGALTYRGHIRSEELSLFDVKFQDVEIPLVFSSDSLRIDGLKASLFGGTLNMNYFAQIGKLLTWQSDIDIKNAPLNVFLQNFLAESVSSDGALNLSLNLKGEGTRLVNLSGYGKLDVTDGKIVGFAGKNDGLKSIGLDSLNFQKASLDFYINGPSLYILPGSMITSQPNDSLYRYISIDGILTLDGMIDLFCSGNINVKALNALTRALKEVAILENPTEQELAQNLLKGFIGGFSLNDFKDVSLYIKGNWPSLTISNLRVNEPLMAKGPSYYQFDDDEDEWRFNLHFNFQTGSGKPSEGDFGEQFVSQILEGLLNGIFNPTSENNSKKGTFSSADEIKGNH</sequence>
<evidence type="ECO:0000313" key="2">
    <source>
        <dbReference type="Proteomes" id="UP000199266"/>
    </source>
</evidence>
<gene>
    <name evidence="1" type="ORF">SAMN03080603_01185</name>
</gene>